<name>A0A4U0F0U0_9FLAO</name>
<dbReference type="EMBL" id="SUPL01000001">
    <property type="protein sequence ID" value="TJY37983.1"/>
    <property type="molecule type" value="Genomic_DNA"/>
</dbReference>
<dbReference type="RefSeq" id="WP_136840361.1">
    <property type="nucleotide sequence ID" value="NZ_SUPL01000001.1"/>
</dbReference>
<accession>A0A4U0F0U0</accession>
<dbReference type="Gene3D" id="1.10.1040.10">
    <property type="entry name" value="N-(1-d-carboxylethyl)-l-norvaline Dehydrogenase, domain 2"/>
    <property type="match status" value="1"/>
</dbReference>
<evidence type="ECO:0000256" key="5">
    <source>
        <dbReference type="ARBA" id="ARBA00019465"/>
    </source>
</evidence>
<dbReference type="SUPFAM" id="SSF48179">
    <property type="entry name" value="6-phosphogluconate dehydrogenase C-terminal domain-like"/>
    <property type="match status" value="1"/>
</dbReference>
<dbReference type="Proteomes" id="UP000307657">
    <property type="component" value="Unassembled WGS sequence"/>
</dbReference>
<comment type="similarity">
    <text evidence="3 10">Belongs to the ketopantoate reductase family.</text>
</comment>
<keyword evidence="10" id="KW-0566">Pantothenate biosynthesis</keyword>
<dbReference type="InterPro" id="IPR036291">
    <property type="entry name" value="NAD(P)-bd_dom_sf"/>
</dbReference>
<evidence type="ECO:0000259" key="11">
    <source>
        <dbReference type="Pfam" id="PF02558"/>
    </source>
</evidence>
<dbReference type="SUPFAM" id="SSF51735">
    <property type="entry name" value="NAD(P)-binding Rossmann-fold domains"/>
    <property type="match status" value="1"/>
</dbReference>
<sequence>MNIVVIGAGGVGGYFGGKLAQAGFNVTFIVRGKTHQAIKTNGLKVLSVDGDFTVHPKATDNYGGIKNPDLIILGVKSWQIEAIAKELKDVITKNTMVLPLQNGADNADRLRNILPHENVLAGLCKIVSKIETPGVINHFAFEPEIVFGEYDSELTSRVKKVKSAFDKAGFKSTISKNIQLDIWKKFLFITTISGIGAITRAVYGEIRKDNELRQIMYQTANEIVAIANIKGIELTNDDIELILRIIDNFNHGTTASMQRDVMAGRPSELENFNGYIVKQGKELHISTPANAFIYHCLLPQERKARGLC</sequence>
<feature type="domain" description="Ketopantoate reductase N-terminal" evidence="11">
    <location>
        <begin position="3"/>
        <end position="151"/>
    </location>
</feature>
<organism evidence="13 14">
    <name type="scientific">Pontimicrobium aquaticum</name>
    <dbReference type="NCBI Taxonomy" id="2565367"/>
    <lineage>
        <taxon>Bacteria</taxon>
        <taxon>Pseudomonadati</taxon>
        <taxon>Bacteroidota</taxon>
        <taxon>Flavobacteriia</taxon>
        <taxon>Flavobacteriales</taxon>
        <taxon>Flavobacteriaceae</taxon>
        <taxon>Pontimicrobium</taxon>
    </lineage>
</organism>
<comment type="catalytic activity">
    <reaction evidence="9 10">
        <text>(R)-pantoate + NADP(+) = 2-dehydropantoate + NADPH + H(+)</text>
        <dbReference type="Rhea" id="RHEA:16233"/>
        <dbReference type="ChEBI" id="CHEBI:11561"/>
        <dbReference type="ChEBI" id="CHEBI:15378"/>
        <dbReference type="ChEBI" id="CHEBI:15980"/>
        <dbReference type="ChEBI" id="CHEBI:57783"/>
        <dbReference type="ChEBI" id="CHEBI:58349"/>
        <dbReference type="EC" id="1.1.1.169"/>
    </reaction>
</comment>
<evidence type="ECO:0000256" key="2">
    <source>
        <dbReference type="ARBA" id="ARBA00004994"/>
    </source>
</evidence>
<dbReference type="FunFam" id="1.10.1040.10:FF:000017">
    <property type="entry name" value="2-dehydropantoate 2-reductase"/>
    <property type="match status" value="1"/>
</dbReference>
<dbReference type="InterPro" id="IPR013328">
    <property type="entry name" value="6PGD_dom2"/>
</dbReference>
<evidence type="ECO:0000256" key="10">
    <source>
        <dbReference type="RuleBase" id="RU362068"/>
    </source>
</evidence>
<comment type="caution">
    <text evidence="13">The sequence shown here is derived from an EMBL/GenBank/DDBJ whole genome shotgun (WGS) entry which is preliminary data.</text>
</comment>
<dbReference type="AlphaFoldDB" id="A0A4U0F0U0"/>
<keyword evidence="6 10" id="KW-0521">NADP</keyword>
<evidence type="ECO:0000256" key="6">
    <source>
        <dbReference type="ARBA" id="ARBA00022857"/>
    </source>
</evidence>
<dbReference type="InterPro" id="IPR008927">
    <property type="entry name" value="6-PGluconate_DH-like_C_sf"/>
</dbReference>
<evidence type="ECO:0000256" key="3">
    <source>
        <dbReference type="ARBA" id="ARBA00007870"/>
    </source>
</evidence>
<dbReference type="InterPro" id="IPR013752">
    <property type="entry name" value="KPA_reductase"/>
</dbReference>
<dbReference type="NCBIfam" id="TIGR00745">
    <property type="entry name" value="apbA_panE"/>
    <property type="match status" value="1"/>
</dbReference>
<dbReference type="InterPro" id="IPR013332">
    <property type="entry name" value="KPR_N"/>
</dbReference>
<evidence type="ECO:0000256" key="8">
    <source>
        <dbReference type="ARBA" id="ARBA00032024"/>
    </source>
</evidence>
<evidence type="ECO:0000256" key="7">
    <source>
        <dbReference type="ARBA" id="ARBA00023002"/>
    </source>
</evidence>
<feature type="domain" description="Ketopantoate reductase C-terminal" evidence="12">
    <location>
        <begin position="177"/>
        <end position="297"/>
    </location>
</feature>
<evidence type="ECO:0000256" key="1">
    <source>
        <dbReference type="ARBA" id="ARBA00002919"/>
    </source>
</evidence>
<dbReference type="Pfam" id="PF02558">
    <property type="entry name" value="ApbA"/>
    <property type="match status" value="1"/>
</dbReference>
<dbReference type="EC" id="1.1.1.169" evidence="4 10"/>
<protein>
    <recommendedName>
        <fullName evidence="5 10">2-dehydropantoate 2-reductase</fullName>
        <ecNumber evidence="4 10">1.1.1.169</ecNumber>
    </recommendedName>
    <alternativeName>
        <fullName evidence="8 10">Ketopantoate reductase</fullName>
    </alternativeName>
</protein>
<evidence type="ECO:0000259" key="12">
    <source>
        <dbReference type="Pfam" id="PF08546"/>
    </source>
</evidence>
<evidence type="ECO:0000313" key="14">
    <source>
        <dbReference type="Proteomes" id="UP000307657"/>
    </source>
</evidence>
<dbReference type="GO" id="GO:0005737">
    <property type="term" value="C:cytoplasm"/>
    <property type="evidence" value="ECO:0007669"/>
    <property type="project" value="TreeGrafter"/>
</dbReference>
<proteinExistence type="inferred from homology"/>
<dbReference type="InterPro" id="IPR003710">
    <property type="entry name" value="ApbA"/>
</dbReference>
<reference evidence="13 14" key="1">
    <citation type="submission" date="2019-04" db="EMBL/GenBank/DDBJ databases">
        <title>Lacinutrix sp. nov., isolated from marine water.</title>
        <authorList>
            <person name="Kim W."/>
        </authorList>
    </citation>
    <scope>NUCLEOTIDE SEQUENCE [LARGE SCALE GENOMIC DNA]</scope>
    <source>
        <strain evidence="13 14">CAU 1491</strain>
    </source>
</reference>
<dbReference type="GO" id="GO:0008677">
    <property type="term" value="F:2-dehydropantoate 2-reductase activity"/>
    <property type="evidence" value="ECO:0007669"/>
    <property type="project" value="UniProtKB-EC"/>
</dbReference>
<keyword evidence="7 10" id="KW-0560">Oxidoreductase</keyword>
<comment type="function">
    <text evidence="1 10">Catalyzes the NADPH-dependent reduction of ketopantoate into pantoic acid.</text>
</comment>
<keyword evidence="14" id="KW-1185">Reference proteome</keyword>
<dbReference type="GO" id="GO:0015940">
    <property type="term" value="P:pantothenate biosynthetic process"/>
    <property type="evidence" value="ECO:0007669"/>
    <property type="project" value="UniProtKB-UniPathway"/>
</dbReference>
<evidence type="ECO:0000313" key="13">
    <source>
        <dbReference type="EMBL" id="TJY37983.1"/>
    </source>
</evidence>
<dbReference type="InterPro" id="IPR051402">
    <property type="entry name" value="KPR-Related"/>
</dbReference>
<dbReference type="OrthoDB" id="9796561at2"/>
<evidence type="ECO:0000256" key="9">
    <source>
        <dbReference type="ARBA" id="ARBA00048793"/>
    </source>
</evidence>
<comment type="pathway">
    <text evidence="2 10">Cofactor biosynthesis; (R)-pantothenate biosynthesis; (R)-pantoate from 3-methyl-2-oxobutanoate: step 2/2.</text>
</comment>
<dbReference type="PANTHER" id="PTHR21708:SF26">
    <property type="entry name" value="2-DEHYDROPANTOATE 2-REDUCTASE"/>
    <property type="match status" value="1"/>
</dbReference>
<dbReference type="PANTHER" id="PTHR21708">
    <property type="entry name" value="PROBABLE 2-DEHYDROPANTOATE 2-REDUCTASE"/>
    <property type="match status" value="1"/>
</dbReference>
<dbReference type="FunFam" id="3.40.50.720:FF:000307">
    <property type="entry name" value="2-dehydropantoate 2-reductase"/>
    <property type="match status" value="1"/>
</dbReference>
<gene>
    <name evidence="13" type="ORF">E5167_01630</name>
</gene>
<evidence type="ECO:0000256" key="4">
    <source>
        <dbReference type="ARBA" id="ARBA00013014"/>
    </source>
</evidence>
<dbReference type="Pfam" id="PF08546">
    <property type="entry name" value="ApbA_C"/>
    <property type="match status" value="1"/>
</dbReference>
<dbReference type="Gene3D" id="3.40.50.720">
    <property type="entry name" value="NAD(P)-binding Rossmann-like Domain"/>
    <property type="match status" value="1"/>
</dbReference>
<dbReference type="UniPathway" id="UPA00028">
    <property type="reaction ID" value="UER00004"/>
</dbReference>